<dbReference type="EMBL" id="CAEZUO010000027">
    <property type="protein sequence ID" value="CAB4603188.1"/>
    <property type="molecule type" value="Genomic_DNA"/>
</dbReference>
<organism evidence="3">
    <name type="scientific">freshwater metagenome</name>
    <dbReference type="NCBI Taxonomy" id="449393"/>
    <lineage>
        <taxon>unclassified sequences</taxon>
        <taxon>metagenomes</taxon>
        <taxon>ecological metagenomes</taxon>
    </lineage>
</organism>
<proteinExistence type="predicted"/>
<dbReference type="AlphaFoldDB" id="A0A6J6H361"/>
<sequence>MAIYPHHIGICVSDLEKSLKFWCDGMGFETTMVPPVSGDWSEALEIGGDVDFTAHFIKRDGFEFELLHYRTPGTHGSPSMSRNQIGFTHFAVYVDDLDAEIARLVECGGTVIERTRTKIGEGPMSVELVFIADPDGVRVELMKAGE</sequence>
<dbReference type="Pfam" id="PF00903">
    <property type="entry name" value="Glyoxalase"/>
    <property type="match status" value="1"/>
</dbReference>
<dbReference type="InterPro" id="IPR037523">
    <property type="entry name" value="VOC_core"/>
</dbReference>
<dbReference type="PROSITE" id="PS51819">
    <property type="entry name" value="VOC"/>
    <property type="match status" value="1"/>
</dbReference>
<evidence type="ECO:0000259" key="2">
    <source>
        <dbReference type="PROSITE" id="PS51819"/>
    </source>
</evidence>
<dbReference type="GO" id="GO:0046872">
    <property type="term" value="F:metal ion binding"/>
    <property type="evidence" value="ECO:0007669"/>
    <property type="project" value="UniProtKB-KW"/>
</dbReference>
<keyword evidence="1" id="KW-0479">Metal-binding</keyword>
<dbReference type="EMBL" id="CAFBNA010000129">
    <property type="protein sequence ID" value="CAB4943850.1"/>
    <property type="molecule type" value="Genomic_DNA"/>
</dbReference>
<accession>A0A6J6H361</accession>
<dbReference type="EMBL" id="CAEZVK010000121">
    <property type="protein sequence ID" value="CAB4636919.1"/>
    <property type="molecule type" value="Genomic_DNA"/>
</dbReference>
<dbReference type="Gene3D" id="3.10.180.10">
    <property type="entry name" value="2,3-Dihydroxybiphenyl 1,2-Dioxygenase, domain 1"/>
    <property type="match status" value="1"/>
</dbReference>
<dbReference type="InterPro" id="IPR004360">
    <property type="entry name" value="Glyas_Fos-R_dOase_dom"/>
</dbReference>
<evidence type="ECO:0000313" key="5">
    <source>
        <dbReference type="EMBL" id="CAB4943850.1"/>
    </source>
</evidence>
<evidence type="ECO:0000313" key="3">
    <source>
        <dbReference type="EMBL" id="CAB4603188.1"/>
    </source>
</evidence>
<reference evidence="3" key="1">
    <citation type="submission" date="2020-05" db="EMBL/GenBank/DDBJ databases">
        <authorList>
            <person name="Chiriac C."/>
            <person name="Salcher M."/>
            <person name="Ghai R."/>
            <person name="Kavagutti S V."/>
        </authorList>
    </citation>
    <scope>NUCLEOTIDE SEQUENCE</scope>
</reference>
<feature type="domain" description="VOC" evidence="2">
    <location>
        <begin position="4"/>
        <end position="144"/>
    </location>
</feature>
<evidence type="ECO:0000313" key="4">
    <source>
        <dbReference type="EMBL" id="CAB4636919.1"/>
    </source>
</evidence>
<dbReference type="GO" id="GO:0004493">
    <property type="term" value="F:methylmalonyl-CoA epimerase activity"/>
    <property type="evidence" value="ECO:0007669"/>
    <property type="project" value="TreeGrafter"/>
</dbReference>
<dbReference type="InterPro" id="IPR029068">
    <property type="entry name" value="Glyas_Bleomycin-R_OHBP_Dase"/>
</dbReference>
<dbReference type="SUPFAM" id="SSF54593">
    <property type="entry name" value="Glyoxalase/Bleomycin resistance protein/Dihydroxybiphenyl dioxygenase"/>
    <property type="match status" value="1"/>
</dbReference>
<gene>
    <name evidence="3" type="ORF">UFOPK1827_00771</name>
    <name evidence="4" type="ORF">UFOPK2000_01083</name>
    <name evidence="5" type="ORF">UFOPK3708_01608</name>
</gene>
<dbReference type="InterPro" id="IPR051785">
    <property type="entry name" value="MMCE/EMCE_epimerase"/>
</dbReference>
<name>A0A6J6H361_9ZZZZ</name>
<dbReference type="PANTHER" id="PTHR43048:SF3">
    <property type="entry name" value="METHYLMALONYL-COA EPIMERASE, MITOCHONDRIAL"/>
    <property type="match status" value="1"/>
</dbReference>
<evidence type="ECO:0000256" key="1">
    <source>
        <dbReference type="ARBA" id="ARBA00022723"/>
    </source>
</evidence>
<dbReference type="PANTHER" id="PTHR43048">
    <property type="entry name" value="METHYLMALONYL-COA EPIMERASE"/>
    <property type="match status" value="1"/>
</dbReference>
<dbReference type="GO" id="GO:0046491">
    <property type="term" value="P:L-methylmalonyl-CoA metabolic process"/>
    <property type="evidence" value="ECO:0007669"/>
    <property type="project" value="TreeGrafter"/>
</dbReference>
<protein>
    <submittedName>
        <fullName evidence="3">Unannotated protein</fullName>
    </submittedName>
</protein>